<comment type="caution">
    <text evidence="1">The sequence shown here is derived from an EMBL/GenBank/DDBJ whole genome shotgun (WGS) entry which is preliminary data.</text>
</comment>
<proteinExistence type="predicted"/>
<reference evidence="1" key="1">
    <citation type="submission" date="2021-06" db="EMBL/GenBank/DDBJ databases">
        <authorList>
            <person name="Kallberg Y."/>
            <person name="Tangrot J."/>
            <person name="Rosling A."/>
        </authorList>
    </citation>
    <scope>NUCLEOTIDE SEQUENCE</scope>
    <source>
        <strain evidence="1">MA461A</strain>
    </source>
</reference>
<name>A0ACA9T025_9GLOM</name>
<evidence type="ECO:0000313" key="1">
    <source>
        <dbReference type="EMBL" id="CAG8852070.1"/>
    </source>
</evidence>
<protein>
    <submittedName>
        <fullName evidence="1">10567_t:CDS:1</fullName>
    </submittedName>
</protein>
<evidence type="ECO:0000313" key="2">
    <source>
        <dbReference type="Proteomes" id="UP000789920"/>
    </source>
</evidence>
<dbReference type="Proteomes" id="UP000789920">
    <property type="component" value="Unassembled WGS sequence"/>
</dbReference>
<keyword evidence="2" id="KW-1185">Reference proteome</keyword>
<organism evidence="1 2">
    <name type="scientific">Racocetra persica</name>
    <dbReference type="NCBI Taxonomy" id="160502"/>
    <lineage>
        <taxon>Eukaryota</taxon>
        <taxon>Fungi</taxon>
        <taxon>Fungi incertae sedis</taxon>
        <taxon>Mucoromycota</taxon>
        <taxon>Glomeromycotina</taxon>
        <taxon>Glomeromycetes</taxon>
        <taxon>Diversisporales</taxon>
        <taxon>Gigasporaceae</taxon>
        <taxon>Racocetra</taxon>
    </lineage>
</organism>
<sequence length="53" mass="6278">DREEISNIIELDEDDILEDTNINKNNIDNEFILAINNFIAITNKNKILTEFRR</sequence>
<accession>A0ACA9T025</accession>
<gene>
    <name evidence="1" type="ORF">RPERSI_LOCUS36888</name>
</gene>
<dbReference type="EMBL" id="CAJVQC010179820">
    <property type="protein sequence ID" value="CAG8852070.1"/>
    <property type="molecule type" value="Genomic_DNA"/>
</dbReference>
<feature type="non-terminal residue" evidence="1">
    <location>
        <position position="1"/>
    </location>
</feature>
<feature type="non-terminal residue" evidence="1">
    <location>
        <position position="53"/>
    </location>
</feature>